<name>A0A6H5HVD2_9HYME</name>
<organism evidence="2 3">
    <name type="scientific">Trichogramma brassicae</name>
    <dbReference type="NCBI Taxonomy" id="86971"/>
    <lineage>
        <taxon>Eukaryota</taxon>
        <taxon>Metazoa</taxon>
        <taxon>Ecdysozoa</taxon>
        <taxon>Arthropoda</taxon>
        <taxon>Hexapoda</taxon>
        <taxon>Insecta</taxon>
        <taxon>Pterygota</taxon>
        <taxon>Neoptera</taxon>
        <taxon>Endopterygota</taxon>
        <taxon>Hymenoptera</taxon>
        <taxon>Apocrita</taxon>
        <taxon>Proctotrupomorpha</taxon>
        <taxon>Chalcidoidea</taxon>
        <taxon>Trichogrammatidae</taxon>
        <taxon>Trichogramma</taxon>
    </lineage>
</organism>
<sequence>MHEDYCRKPRGFIENQRGFPRKSSWINRESTRIYAVILVDRSKINEDFRANPRGLRTWTLNLIHVRSTWNQCPILEESLYDPRGISVDDPRGYPRNFFQLGIFAKNYFKWRRATWRPSRKLEKSKVGKGRNSQELVAANARTRVDVLWPAAARRLPLLGQAPRLYRKRERADWPSAQGGDACCCVRRLGGDVCSCARRLRGDAPCNARCSRRALSEPRRLQLASHATVSFIPDSEGFSENKMEQLKKRWQEFEQNHQKLSEDGSVDLDDAYFKTGQYDIVYETFLTNMGLFQDQLLQVKRETMQLSAQPGVDGIIAEMDVNRTKLPQIVINDFSAPQVKSESKVATTTKGRKSSNFVQAKQEKPVCPVCSEAHTIEQCSKFRRQSVGERKQTLGRKRLCYNCLGAHMIKDCKSNITCYMCNGKHHTLIHAPSKKSGAKSASDEKDGQTSEDLDSSASTSQNVLAVASNGVCDDALEALLATARIRVLSGEGQFATVRALVDQCAQSSFITEELCQKLRLKKRQVNVPISGIGQGPANSRSEVEITIRPHFKSQFELMLKAYVLPVITSYRPLCRSPEDWPHIKGLQLADPHFARPGRVDVLLSMQIHARIMQEGLKTGDVRSPIAMKSHLGWILSGSAEKPGQGGTIVCLQVDDQLNDQLKSFWEVEEPPHVLPWSKEDKQCEEHFQRNTVRLPDGRYQVRLPLKCGAPLD</sequence>
<dbReference type="OrthoDB" id="7553048at2759"/>
<evidence type="ECO:0000313" key="2">
    <source>
        <dbReference type="EMBL" id="CAB0028408.1"/>
    </source>
</evidence>
<dbReference type="PANTHER" id="PTHR47331:SF5">
    <property type="entry name" value="RIBONUCLEASE H"/>
    <property type="match status" value="1"/>
</dbReference>
<dbReference type="PANTHER" id="PTHR47331">
    <property type="entry name" value="PHD-TYPE DOMAIN-CONTAINING PROTEIN"/>
    <property type="match status" value="1"/>
</dbReference>
<feature type="region of interest" description="Disordered" evidence="1">
    <location>
        <begin position="431"/>
        <end position="455"/>
    </location>
</feature>
<reference evidence="2 3" key="1">
    <citation type="submission" date="2020-02" db="EMBL/GenBank/DDBJ databases">
        <authorList>
            <person name="Ferguson B K."/>
        </authorList>
    </citation>
    <scope>NUCLEOTIDE SEQUENCE [LARGE SCALE GENOMIC DNA]</scope>
</reference>
<keyword evidence="3" id="KW-1185">Reference proteome</keyword>
<dbReference type="AlphaFoldDB" id="A0A6H5HVD2"/>
<accession>A0A6H5HVD2</accession>
<protein>
    <submittedName>
        <fullName evidence="2">Uncharacterized protein</fullName>
    </submittedName>
</protein>
<proteinExistence type="predicted"/>
<evidence type="ECO:0000313" key="3">
    <source>
        <dbReference type="Proteomes" id="UP000479190"/>
    </source>
</evidence>
<gene>
    <name evidence="2" type="ORF">TBRA_LOCUS583</name>
</gene>
<dbReference type="Proteomes" id="UP000479190">
    <property type="component" value="Unassembled WGS sequence"/>
</dbReference>
<dbReference type="EMBL" id="CADCXV010000136">
    <property type="protein sequence ID" value="CAB0028408.1"/>
    <property type="molecule type" value="Genomic_DNA"/>
</dbReference>
<evidence type="ECO:0000256" key="1">
    <source>
        <dbReference type="SAM" id="MobiDB-lite"/>
    </source>
</evidence>